<dbReference type="Pfam" id="PF19055">
    <property type="entry name" value="ABC2_membrane_7"/>
    <property type="match status" value="1"/>
</dbReference>
<keyword evidence="8 10" id="KW-0472">Membrane</keyword>
<keyword evidence="7 10" id="KW-1133">Transmembrane helix</keyword>
<dbReference type="SMART" id="SM00382">
    <property type="entry name" value="AAA"/>
    <property type="match status" value="1"/>
</dbReference>
<dbReference type="GO" id="GO:0140359">
    <property type="term" value="F:ABC-type transporter activity"/>
    <property type="evidence" value="ECO:0007669"/>
    <property type="project" value="InterPro"/>
</dbReference>
<keyword evidence="6" id="KW-0067">ATP-binding</keyword>
<dbReference type="PROSITE" id="PS00211">
    <property type="entry name" value="ABC_TRANSPORTER_1"/>
    <property type="match status" value="1"/>
</dbReference>
<feature type="transmembrane region" description="Helical" evidence="10">
    <location>
        <begin position="380"/>
        <end position="402"/>
    </location>
</feature>
<dbReference type="InterPro" id="IPR043926">
    <property type="entry name" value="ABCG_dom"/>
</dbReference>
<dbReference type="PANTHER" id="PTHR48042:SF31">
    <property type="entry name" value="ABC TRANSPORTER G FAMILY MEMBER 11-LIKE"/>
    <property type="match status" value="1"/>
</dbReference>
<dbReference type="GO" id="GO:0005524">
    <property type="term" value="F:ATP binding"/>
    <property type="evidence" value="ECO:0007669"/>
    <property type="project" value="UniProtKB-KW"/>
</dbReference>
<evidence type="ECO:0000313" key="13">
    <source>
        <dbReference type="Proteomes" id="UP000222542"/>
    </source>
</evidence>
<dbReference type="InterPro" id="IPR027417">
    <property type="entry name" value="P-loop_NTPase"/>
</dbReference>
<dbReference type="AlphaFoldDB" id="A0A2G2Y5C3"/>
<dbReference type="PANTHER" id="PTHR48042">
    <property type="entry name" value="ABC TRANSPORTER G FAMILY MEMBER 11"/>
    <property type="match status" value="1"/>
</dbReference>
<evidence type="ECO:0000256" key="1">
    <source>
        <dbReference type="ARBA" id="ARBA00004141"/>
    </source>
</evidence>
<dbReference type="SUPFAM" id="SSF52540">
    <property type="entry name" value="P-loop containing nucleoside triphosphate hydrolases"/>
    <property type="match status" value="1"/>
</dbReference>
<dbReference type="OMA" id="EACLNVR"/>
<dbReference type="InterPro" id="IPR052215">
    <property type="entry name" value="Plant_ABCG"/>
</dbReference>
<dbReference type="InterPro" id="IPR003593">
    <property type="entry name" value="AAA+_ATPase"/>
</dbReference>
<feature type="domain" description="ABC transporter" evidence="11">
    <location>
        <begin position="40"/>
        <end position="284"/>
    </location>
</feature>
<dbReference type="InterPro" id="IPR003439">
    <property type="entry name" value="ABC_transporter-like_ATP-bd"/>
</dbReference>
<keyword evidence="5" id="KW-0547">Nucleotide-binding</keyword>
<feature type="transmembrane region" description="Helical" evidence="10">
    <location>
        <begin position="492"/>
        <end position="511"/>
    </location>
</feature>
<dbReference type="GO" id="GO:0022857">
    <property type="term" value="F:transmembrane transporter activity"/>
    <property type="evidence" value="ECO:0000318"/>
    <property type="project" value="GO_Central"/>
</dbReference>
<organism evidence="12 13">
    <name type="scientific">Capsicum annuum</name>
    <name type="common">Capsicum pepper</name>
    <dbReference type="NCBI Taxonomy" id="4072"/>
    <lineage>
        <taxon>Eukaryota</taxon>
        <taxon>Viridiplantae</taxon>
        <taxon>Streptophyta</taxon>
        <taxon>Embryophyta</taxon>
        <taxon>Tracheophyta</taxon>
        <taxon>Spermatophyta</taxon>
        <taxon>Magnoliopsida</taxon>
        <taxon>eudicotyledons</taxon>
        <taxon>Gunneridae</taxon>
        <taxon>Pentapetalae</taxon>
        <taxon>asterids</taxon>
        <taxon>lamiids</taxon>
        <taxon>Solanales</taxon>
        <taxon>Solanaceae</taxon>
        <taxon>Solanoideae</taxon>
        <taxon>Capsiceae</taxon>
        <taxon>Capsicum</taxon>
    </lineage>
</organism>
<dbReference type="Gramene" id="PHT64934">
    <property type="protein sequence ID" value="PHT64934"/>
    <property type="gene ID" value="T459_29359"/>
</dbReference>
<evidence type="ECO:0000256" key="10">
    <source>
        <dbReference type="SAM" id="Phobius"/>
    </source>
</evidence>
<evidence type="ECO:0000313" key="12">
    <source>
        <dbReference type="EMBL" id="PHT64934.1"/>
    </source>
</evidence>
<dbReference type="Proteomes" id="UP000222542">
    <property type="component" value="Unassembled WGS sequence"/>
</dbReference>
<dbReference type="GO" id="GO:0016887">
    <property type="term" value="F:ATP hydrolysis activity"/>
    <property type="evidence" value="ECO:0007669"/>
    <property type="project" value="InterPro"/>
</dbReference>
<keyword evidence="4 10" id="KW-0812">Transmembrane</keyword>
<dbReference type="Gene3D" id="3.40.50.300">
    <property type="entry name" value="P-loop containing nucleotide triphosphate hydrolases"/>
    <property type="match status" value="1"/>
</dbReference>
<dbReference type="EMBL" id="AYRZ02000012">
    <property type="protein sequence ID" value="PHT64934.1"/>
    <property type="molecule type" value="Genomic_DNA"/>
</dbReference>
<evidence type="ECO:0000256" key="5">
    <source>
        <dbReference type="ARBA" id="ARBA00022741"/>
    </source>
</evidence>
<evidence type="ECO:0000256" key="8">
    <source>
        <dbReference type="ARBA" id="ARBA00023136"/>
    </source>
</evidence>
<evidence type="ECO:0000256" key="9">
    <source>
        <dbReference type="SAM" id="MobiDB-lite"/>
    </source>
</evidence>
<keyword evidence="13" id="KW-1185">Reference proteome</keyword>
<dbReference type="PROSITE" id="PS50893">
    <property type="entry name" value="ABC_TRANSPORTER_2"/>
    <property type="match status" value="1"/>
</dbReference>
<feature type="region of interest" description="Disordered" evidence="9">
    <location>
        <begin position="1"/>
        <end position="20"/>
    </location>
</feature>
<name>A0A2G2Y5C3_CAPAN</name>
<dbReference type="InterPro" id="IPR013525">
    <property type="entry name" value="ABC2_TM"/>
</dbReference>
<comment type="subcellular location">
    <subcellularLocation>
        <location evidence="1">Membrane</location>
        <topology evidence="1">Multi-pass membrane protein</topology>
    </subcellularLocation>
</comment>
<dbReference type="InterPro" id="IPR017871">
    <property type="entry name" value="ABC_transporter-like_CS"/>
</dbReference>
<dbReference type="Pfam" id="PF01061">
    <property type="entry name" value="ABC2_membrane"/>
    <property type="match status" value="1"/>
</dbReference>
<evidence type="ECO:0000256" key="7">
    <source>
        <dbReference type="ARBA" id="ARBA00022989"/>
    </source>
</evidence>
<accession>A0A2G2Y5C3</accession>
<evidence type="ECO:0000256" key="6">
    <source>
        <dbReference type="ARBA" id="ARBA00022840"/>
    </source>
</evidence>
<evidence type="ECO:0000256" key="4">
    <source>
        <dbReference type="ARBA" id="ARBA00022692"/>
    </source>
</evidence>
<proteinExistence type="inferred from homology"/>
<feature type="non-terminal residue" evidence="12">
    <location>
        <position position="512"/>
    </location>
</feature>
<keyword evidence="3" id="KW-0813">Transport</keyword>
<dbReference type="FunFam" id="3.40.50.300:FF:001533">
    <property type="entry name" value="ABC transporter G family member 11"/>
    <property type="match status" value="1"/>
</dbReference>
<sequence>MDSPIEIPNNKSKKKESDPLMTTRINISSKEGDNDDGIYLTWKDLWVTVPDKKVGRRPILEGISGYAQPGEVLAIMGPSGCGKSTLLDALAGRLASNTRQSGDILVNGRKQALAFGTSAYVTQDDTLMTTLTVKETVYYSAQLQLPQSMSLHEKKERADETIKEMGLQEAMNTRIGGWSLKGLSGGQKRRVSICIEILTRPKLLFLDEPTSGLDSAASYHVMNRIIKIAQEDKRTIVASIHQPSSEVFELFDNLCLLSYGKTIYFGSSSKANEFFAINGFPCPYMRNPSDHFLRTINKDFDDIEEGFGKNTISSGKAIDTLVMSYESSEACLNVRQRVLTISQKNGRLLENKGSQAGFITQCRVLTQRSFINMYRDLGYYWLRFLIYLALCLCIGTVFHEIGSGYGSIQARSSMLVFVVGFLTFMAIGGFPSFVEEMKLFTRERLNGHYGVGAFVIGNTLSSTPFLLLISLVPGAVAYYLADVQKGIDRFSYFFLMLFACMMLVESLMMIVA</sequence>
<feature type="transmembrane region" description="Helical" evidence="10">
    <location>
        <begin position="414"/>
        <end position="434"/>
    </location>
</feature>
<gene>
    <name evidence="12" type="ORF">T459_29359</name>
</gene>
<dbReference type="GO" id="GO:0005886">
    <property type="term" value="C:plasma membrane"/>
    <property type="evidence" value="ECO:0000318"/>
    <property type="project" value="GO_Central"/>
</dbReference>
<evidence type="ECO:0000256" key="3">
    <source>
        <dbReference type="ARBA" id="ARBA00022448"/>
    </source>
</evidence>
<evidence type="ECO:0000256" key="2">
    <source>
        <dbReference type="ARBA" id="ARBA00005814"/>
    </source>
</evidence>
<protein>
    <submittedName>
        <fullName evidence="12">ABC transporter G family member 11</fullName>
    </submittedName>
</protein>
<dbReference type="Pfam" id="PF00005">
    <property type="entry name" value="ABC_tran"/>
    <property type="match status" value="1"/>
</dbReference>
<comment type="caution">
    <text evidence="12">The sequence shown here is derived from an EMBL/GenBank/DDBJ whole genome shotgun (WGS) entry which is preliminary data.</text>
</comment>
<comment type="similarity">
    <text evidence="2">Belongs to the ABC transporter superfamily. ABCG family. Eye pigment precursor importer (TC 3.A.1.204) subfamily.</text>
</comment>
<evidence type="ECO:0000259" key="11">
    <source>
        <dbReference type="PROSITE" id="PS50893"/>
    </source>
</evidence>
<dbReference type="GO" id="GO:0055085">
    <property type="term" value="P:transmembrane transport"/>
    <property type="evidence" value="ECO:0000318"/>
    <property type="project" value="GO_Central"/>
</dbReference>
<dbReference type="CDD" id="cd03213">
    <property type="entry name" value="ABCG_EPDR"/>
    <property type="match status" value="1"/>
</dbReference>
<feature type="transmembrane region" description="Helical" evidence="10">
    <location>
        <begin position="454"/>
        <end position="480"/>
    </location>
</feature>
<reference evidence="12 13" key="2">
    <citation type="journal article" date="2017" name="Genome Biol.">
        <title>New reference genome sequences of hot pepper reveal the massive evolution of plant disease-resistance genes by retroduplication.</title>
        <authorList>
            <person name="Kim S."/>
            <person name="Park J."/>
            <person name="Yeom S.I."/>
            <person name="Kim Y.M."/>
            <person name="Seo E."/>
            <person name="Kim K.T."/>
            <person name="Kim M.S."/>
            <person name="Lee J.M."/>
            <person name="Cheong K."/>
            <person name="Shin H.S."/>
            <person name="Kim S.B."/>
            <person name="Han K."/>
            <person name="Lee J."/>
            <person name="Park M."/>
            <person name="Lee H.A."/>
            <person name="Lee H.Y."/>
            <person name="Lee Y."/>
            <person name="Oh S."/>
            <person name="Lee J.H."/>
            <person name="Choi E."/>
            <person name="Choi E."/>
            <person name="Lee S.E."/>
            <person name="Jeon J."/>
            <person name="Kim H."/>
            <person name="Choi G."/>
            <person name="Song H."/>
            <person name="Lee J."/>
            <person name="Lee S.C."/>
            <person name="Kwon J.K."/>
            <person name="Lee H.Y."/>
            <person name="Koo N."/>
            <person name="Hong Y."/>
            <person name="Kim R.W."/>
            <person name="Kang W.H."/>
            <person name="Huh J.H."/>
            <person name="Kang B.C."/>
            <person name="Yang T.J."/>
            <person name="Lee Y.H."/>
            <person name="Bennetzen J.L."/>
            <person name="Choi D."/>
        </authorList>
    </citation>
    <scope>NUCLEOTIDE SEQUENCE [LARGE SCALE GENOMIC DNA]</scope>
    <source>
        <strain evidence="13">cv. CM334</strain>
    </source>
</reference>
<reference evidence="12 13" key="1">
    <citation type="journal article" date="2014" name="Nat. Genet.">
        <title>Genome sequence of the hot pepper provides insights into the evolution of pungency in Capsicum species.</title>
        <authorList>
            <person name="Kim S."/>
            <person name="Park M."/>
            <person name="Yeom S.I."/>
            <person name="Kim Y.M."/>
            <person name="Lee J.M."/>
            <person name="Lee H.A."/>
            <person name="Seo E."/>
            <person name="Choi J."/>
            <person name="Cheong K."/>
            <person name="Kim K.T."/>
            <person name="Jung K."/>
            <person name="Lee G.W."/>
            <person name="Oh S.K."/>
            <person name="Bae C."/>
            <person name="Kim S.B."/>
            <person name="Lee H.Y."/>
            <person name="Kim S.Y."/>
            <person name="Kim M.S."/>
            <person name="Kang B.C."/>
            <person name="Jo Y.D."/>
            <person name="Yang H.B."/>
            <person name="Jeong H.J."/>
            <person name="Kang W.H."/>
            <person name="Kwon J.K."/>
            <person name="Shin C."/>
            <person name="Lim J.Y."/>
            <person name="Park J.H."/>
            <person name="Huh J.H."/>
            <person name="Kim J.S."/>
            <person name="Kim B.D."/>
            <person name="Cohen O."/>
            <person name="Paran I."/>
            <person name="Suh M.C."/>
            <person name="Lee S.B."/>
            <person name="Kim Y.K."/>
            <person name="Shin Y."/>
            <person name="Noh S.J."/>
            <person name="Park J."/>
            <person name="Seo Y.S."/>
            <person name="Kwon S.Y."/>
            <person name="Kim H.A."/>
            <person name="Park J.M."/>
            <person name="Kim H.J."/>
            <person name="Choi S.B."/>
            <person name="Bosland P.W."/>
            <person name="Reeves G."/>
            <person name="Jo S.H."/>
            <person name="Lee B.W."/>
            <person name="Cho H.T."/>
            <person name="Choi H.S."/>
            <person name="Lee M.S."/>
            <person name="Yu Y."/>
            <person name="Do Choi Y."/>
            <person name="Park B.S."/>
            <person name="van Deynze A."/>
            <person name="Ashrafi H."/>
            <person name="Hill T."/>
            <person name="Kim W.T."/>
            <person name="Pai H.S."/>
            <person name="Ahn H.K."/>
            <person name="Yeam I."/>
            <person name="Giovannoni J.J."/>
            <person name="Rose J.K."/>
            <person name="Sorensen I."/>
            <person name="Lee S.J."/>
            <person name="Kim R.W."/>
            <person name="Choi I.Y."/>
            <person name="Choi B.S."/>
            <person name="Lim J.S."/>
            <person name="Lee Y.H."/>
            <person name="Choi D."/>
        </authorList>
    </citation>
    <scope>NUCLEOTIDE SEQUENCE [LARGE SCALE GENOMIC DNA]</scope>
    <source>
        <strain evidence="13">cv. CM334</strain>
    </source>
</reference>